<dbReference type="InterPro" id="IPR022383">
    <property type="entry name" value="Lactate/malate_DH_C"/>
</dbReference>
<dbReference type="AlphaFoldDB" id="A0A7D9KHM6"/>
<proteinExistence type="predicted"/>
<dbReference type="Proteomes" id="UP001152795">
    <property type="component" value="Unassembled WGS sequence"/>
</dbReference>
<dbReference type="GO" id="GO:0030060">
    <property type="term" value="F:L-malate dehydrogenase (NAD+) activity"/>
    <property type="evidence" value="ECO:0007669"/>
    <property type="project" value="TreeGrafter"/>
</dbReference>
<dbReference type="GO" id="GO:0005739">
    <property type="term" value="C:mitochondrion"/>
    <property type="evidence" value="ECO:0007669"/>
    <property type="project" value="TreeGrafter"/>
</dbReference>
<dbReference type="Gene3D" id="3.90.110.10">
    <property type="entry name" value="Lactate dehydrogenase/glycoside hydrolase, family 4, C-terminal"/>
    <property type="match status" value="1"/>
</dbReference>
<gene>
    <name evidence="3" type="ORF">PACLA_8A043970</name>
</gene>
<keyword evidence="1" id="KW-0560">Oxidoreductase</keyword>
<dbReference type="OrthoDB" id="4069699at2759"/>
<dbReference type="EMBL" id="CACRXK020038281">
    <property type="protein sequence ID" value="CAB4045236.1"/>
    <property type="molecule type" value="Genomic_DNA"/>
</dbReference>
<keyword evidence="2" id="KW-0520">NAD</keyword>
<feature type="non-terminal residue" evidence="3">
    <location>
        <position position="1"/>
    </location>
</feature>
<reference evidence="3" key="1">
    <citation type="submission" date="2020-04" db="EMBL/GenBank/DDBJ databases">
        <authorList>
            <person name="Alioto T."/>
            <person name="Alioto T."/>
            <person name="Gomez Garrido J."/>
        </authorList>
    </citation>
    <scope>NUCLEOTIDE SEQUENCE</scope>
    <source>
        <strain evidence="3">A484AB</strain>
    </source>
</reference>
<dbReference type="SUPFAM" id="SSF56327">
    <property type="entry name" value="LDH C-terminal domain-like"/>
    <property type="match status" value="1"/>
</dbReference>
<dbReference type="PANTHER" id="PTHR11540">
    <property type="entry name" value="MALATE AND LACTATE DEHYDROGENASE"/>
    <property type="match status" value="1"/>
</dbReference>
<sequence length="51" mass="5333">GSATLSMAYAGARFVFSLLKALRGDSGIIECGFVASEVTEAKYFSTPLELG</sequence>
<evidence type="ECO:0000313" key="3">
    <source>
        <dbReference type="EMBL" id="CAB4045236.1"/>
    </source>
</evidence>
<feature type="non-terminal residue" evidence="3">
    <location>
        <position position="51"/>
    </location>
</feature>
<protein>
    <submittedName>
        <fullName evidence="3">Malate dehydrogenase, mitochondrial</fullName>
    </submittedName>
</protein>
<evidence type="ECO:0000313" key="4">
    <source>
        <dbReference type="Proteomes" id="UP001152795"/>
    </source>
</evidence>
<name>A0A7D9KHM6_PARCT</name>
<dbReference type="Pfam" id="PF02866">
    <property type="entry name" value="Ldh_1_C"/>
    <property type="match status" value="1"/>
</dbReference>
<evidence type="ECO:0000256" key="1">
    <source>
        <dbReference type="ARBA" id="ARBA00023002"/>
    </source>
</evidence>
<keyword evidence="4" id="KW-1185">Reference proteome</keyword>
<dbReference type="GO" id="GO:0006099">
    <property type="term" value="P:tricarboxylic acid cycle"/>
    <property type="evidence" value="ECO:0007669"/>
    <property type="project" value="TreeGrafter"/>
</dbReference>
<evidence type="ECO:0000256" key="2">
    <source>
        <dbReference type="ARBA" id="ARBA00023027"/>
    </source>
</evidence>
<comment type="caution">
    <text evidence="3">The sequence shown here is derived from an EMBL/GenBank/DDBJ whole genome shotgun (WGS) entry which is preliminary data.</text>
</comment>
<dbReference type="PANTHER" id="PTHR11540:SF16">
    <property type="entry name" value="MALATE DEHYDROGENASE, MITOCHONDRIAL"/>
    <property type="match status" value="1"/>
</dbReference>
<accession>A0A7D9KHM6</accession>
<organism evidence="3 4">
    <name type="scientific">Paramuricea clavata</name>
    <name type="common">Red gorgonian</name>
    <name type="synonym">Violescent sea-whip</name>
    <dbReference type="NCBI Taxonomy" id="317549"/>
    <lineage>
        <taxon>Eukaryota</taxon>
        <taxon>Metazoa</taxon>
        <taxon>Cnidaria</taxon>
        <taxon>Anthozoa</taxon>
        <taxon>Octocorallia</taxon>
        <taxon>Malacalcyonacea</taxon>
        <taxon>Plexauridae</taxon>
        <taxon>Paramuricea</taxon>
    </lineage>
</organism>
<dbReference type="InterPro" id="IPR015955">
    <property type="entry name" value="Lactate_DH/Glyco_Ohase_4_C"/>
</dbReference>